<dbReference type="InterPro" id="IPR001109">
    <property type="entry name" value="Hydrogenase_HupF/HypC"/>
</dbReference>
<dbReference type="PANTHER" id="PTHR35177:SF1">
    <property type="entry name" value="HYDROGENASE MATURATION FACTOR HYPC"/>
    <property type="match status" value="1"/>
</dbReference>
<comment type="caution">
    <text evidence="2">The sequence shown here is derived from an EMBL/GenBank/DDBJ whole genome shotgun (WGS) entry which is preliminary data.</text>
</comment>
<gene>
    <name evidence="2" type="ORF">C7410_11316</name>
</gene>
<proteinExistence type="inferred from homology"/>
<dbReference type="SUPFAM" id="SSF159127">
    <property type="entry name" value="HupF/HypC-like"/>
    <property type="match status" value="1"/>
</dbReference>
<dbReference type="PROSITE" id="PS01097">
    <property type="entry name" value="HUPF_HYPC"/>
    <property type="match status" value="1"/>
</dbReference>
<dbReference type="GO" id="GO:0005506">
    <property type="term" value="F:iron ion binding"/>
    <property type="evidence" value="ECO:0007669"/>
    <property type="project" value="TreeGrafter"/>
</dbReference>
<dbReference type="NCBIfam" id="TIGR00074">
    <property type="entry name" value="hypC_hupF"/>
    <property type="match status" value="1"/>
</dbReference>
<reference evidence="2 3" key="1">
    <citation type="submission" date="2018-06" db="EMBL/GenBank/DDBJ databases">
        <title>Genomic Encyclopedia of Type Strains, Phase IV (KMG-V): Genome sequencing to study the core and pangenomes of soil and plant-associated prokaryotes.</title>
        <authorList>
            <person name="Whitman W."/>
        </authorList>
    </citation>
    <scope>NUCLEOTIDE SEQUENCE [LARGE SCALE GENOMIC DNA]</scope>
    <source>
        <strain evidence="2 3">SRCL-318</strain>
    </source>
</reference>
<dbReference type="GO" id="GO:0051604">
    <property type="term" value="P:protein maturation"/>
    <property type="evidence" value="ECO:0007669"/>
    <property type="project" value="TreeGrafter"/>
</dbReference>
<dbReference type="OrthoDB" id="9806017at2"/>
<comment type="similarity">
    <text evidence="1">Belongs to the HupF/HypC family.</text>
</comment>
<dbReference type="AlphaFoldDB" id="A0A2V4TTS9"/>
<organism evidence="2 3">
    <name type="scientific">Paraburkholderia silvatlantica</name>
    <dbReference type="NCBI Taxonomy" id="321895"/>
    <lineage>
        <taxon>Bacteria</taxon>
        <taxon>Pseudomonadati</taxon>
        <taxon>Pseudomonadota</taxon>
        <taxon>Betaproteobacteria</taxon>
        <taxon>Burkholderiales</taxon>
        <taxon>Burkholderiaceae</taxon>
        <taxon>Paraburkholderia</taxon>
    </lineage>
</organism>
<dbReference type="EMBL" id="QJSQ01000013">
    <property type="protein sequence ID" value="PYE21593.1"/>
    <property type="molecule type" value="Genomic_DNA"/>
</dbReference>
<dbReference type="InterPro" id="IPR019812">
    <property type="entry name" value="Hydgase_assmbl_chp_CS"/>
</dbReference>
<evidence type="ECO:0000256" key="1">
    <source>
        <dbReference type="ARBA" id="ARBA00006018"/>
    </source>
</evidence>
<protein>
    <submittedName>
        <fullName evidence="2">Hydrogenase expression/formation protein HypC</fullName>
    </submittedName>
</protein>
<name>A0A2V4TTS9_9BURK</name>
<accession>A0A2V4TTS9</accession>
<dbReference type="Pfam" id="PF01455">
    <property type="entry name" value="HupF_HypC"/>
    <property type="match status" value="1"/>
</dbReference>
<dbReference type="PANTHER" id="PTHR35177">
    <property type="entry name" value="HYDROGENASE MATURATION FACTOR HYBG"/>
    <property type="match status" value="1"/>
</dbReference>
<evidence type="ECO:0000313" key="3">
    <source>
        <dbReference type="Proteomes" id="UP000247772"/>
    </source>
</evidence>
<evidence type="ECO:0000313" key="2">
    <source>
        <dbReference type="EMBL" id="PYE21593.1"/>
    </source>
</evidence>
<sequence length="117" mass="12431">MCIGVPMRVIEAQGLQAWCNGRGERHRIDTSLVGPCSAGEWLLVFLDTAREKLDARRAAEIDATLSLVERALAGDAAMARANAHFEMPSALSVDDLIRLTGGAQAARGGHRSSGEST</sequence>
<dbReference type="Gene3D" id="2.30.30.140">
    <property type="match status" value="1"/>
</dbReference>
<dbReference type="PRINTS" id="PR00445">
    <property type="entry name" value="HUPFHYPC"/>
</dbReference>
<dbReference type="Proteomes" id="UP000247772">
    <property type="component" value="Unassembled WGS sequence"/>
</dbReference>
<dbReference type="GO" id="GO:1902670">
    <property type="term" value="F:carbon dioxide binding"/>
    <property type="evidence" value="ECO:0007669"/>
    <property type="project" value="TreeGrafter"/>
</dbReference>